<evidence type="ECO:0000313" key="2">
    <source>
        <dbReference type="EMBL" id="MWV43588.1"/>
    </source>
</evidence>
<dbReference type="RefSeq" id="WP_160497075.1">
    <property type="nucleotide sequence ID" value="NZ_WUBI01000001.1"/>
</dbReference>
<keyword evidence="1" id="KW-0175">Coiled coil</keyword>
<sequence>MWFFWKNSHVFKLIRNLEHQLHHLEHEIHHLKKQVNHVQEELQQVHFLKEQIHQLSKKVKQLESLYDLVEKLEDQLLTGLTENPELEAFLKLKIGMKVRIETAGTSLQGIILVVGTDAVELREANGDLLIIPFSHINAVQ</sequence>
<name>A0A7X3IHE6_9BACL</name>
<dbReference type="AlphaFoldDB" id="A0A7X3IHE6"/>
<evidence type="ECO:0000313" key="3">
    <source>
        <dbReference type="Proteomes" id="UP000460318"/>
    </source>
</evidence>
<comment type="caution">
    <text evidence="2">The sequence shown here is derived from an EMBL/GenBank/DDBJ whole genome shotgun (WGS) entry which is preliminary data.</text>
</comment>
<evidence type="ECO:0008006" key="4">
    <source>
        <dbReference type="Google" id="ProtNLM"/>
    </source>
</evidence>
<feature type="coiled-coil region" evidence="1">
    <location>
        <begin position="14"/>
        <end position="75"/>
    </location>
</feature>
<gene>
    <name evidence="2" type="ORF">GRF59_08060</name>
</gene>
<reference evidence="2 3" key="1">
    <citation type="submission" date="2019-12" db="EMBL/GenBank/DDBJ databases">
        <title>Paenibacillus sp. nov., an endophytic bacterium isolated from the stem of Dendrobium.</title>
        <authorList>
            <person name="Zhao R."/>
        </authorList>
    </citation>
    <scope>NUCLEOTIDE SEQUENCE [LARGE SCALE GENOMIC DNA]</scope>
    <source>
        <strain evidence="2 3">HJL G12</strain>
    </source>
</reference>
<evidence type="ECO:0000256" key="1">
    <source>
        <dbReference type="SAM" id="Coils"/>
    </source>
</evidence>
<accession>A0A7X3IHE6</accession>
<dbReference type="Proteomes" id="UP000460318">
    <property type="component" value="Unassembled WGS sequence"/>
</dbReference>
<dbReference type="EMBL" id="WUBI01000001">
    <property type="protein sequence ID" value="MWV43588.1"/>
    <property type="molecule type" value="Genomic_DNA"/>
</dbReference>
<organism evidence="2 3">
    <name type="scientific">Paenibacillus dendrobii</name>
    <dbReference type="NCBI Taxonomy" id="2691084"/>
    <lineage>
        <taxon>Bacteria</taxon>
        <taxon>Bacillati</taxon>
        <taxon>Bacillota</taxon>
        <taxon>Bacilli</taxon>
        <taxon>Bacillales</taxon>
        <taxon>Paenibacillaceae</taxon>
        <taxon>Paenibacillus</taxon>
    </lineage>
</organism>
<proteinExistence type="predicted"/>
<protein>
    <recommendedName>
        <fullName evidence="4">DUF2642 domain-containing protein</fullName>
    </recommendedName>
</protein>
<keyword evidence="3" id="KW-1185">Reference proteome</keyword>